<evidence type="ECO:0000256" key="1">
    <source>
        <dbReference type="ARBA" id="ARBA00023125"/>
    </source>
</evidence>
<gene>
    <name evidence="4" type="ORF">EUGRSUZ_K00995</name>
</gene>
<evidence type="ECO:0000259" key="3">
    <source>
        <dbReference type="Pfam" id="PF14372"/>
    </source>
</evidence>
<dbReference type="InParanoid" id="A0A059A1G3"/>
<sequence length="375" mass="43739">MASHGTKNLLRHLHTCPNRELLSYLNPNVKHISRNTAKSDVVKVYEKEKRNLKSNIMSLSSRICLTSDLWTSVTTDHYMTVTAHYIDENWELHAKVLCFSYMPPPYNGAILLEKLQTLLREWGIERKIFSITLDNASYNDSMLIDSNFLTCPSPEDWVRAKKIAFLLQPFYDISSLFSGVRYPTANLYFYGVWNSEDVAIRSMAMAMLKKFEKYWKCYSVVLSFVDVLDPCYKLHLLEFCYSKLEMDDHVEFVRSIREKLYILFDEYVTSTSRDDRFASSISQGNILVEDIVENIGDNLDEYDAFESEHFGSQSTKSQLDLYLEEPRVDRKKFSDLNVLDYWKANSHRYPELSLMTRDILSIPITTIASEFLTMC</sequence>
<evidence type="ECO:0000313" key="4">
    <source>
        <dbReference type="EMBL" id="KCW47185.1"/>
    </source>
</evidence>
<dbReference type="OMA" id="EERAYCL"/>
<dbReference type="GO" id="GO:0008270">
    <property type="term" value="F:zinc ion binding"/>
    <property type="evidence" value="ECO:0007669"/>
    <property type="project" value="UniProtKB-KW"/>
</dbReference>
<feature type="domain" description="HAT C-terminal dimerisation" evidence="2">
    <location>
        <begin position="319"/>
        <end position="370"/>
    </location>
</feature>
<keyword evidence="1" id="KW-0238">DNA-binding</keyword>
<reference evidence="4" key="1">
    <citation type="submission" date="2013-07" db="EMBL/GenBank/DDBJ databases">
        <title>The genome of Eucalyptus grandis.</title>
        <authorList>
            <person name="Schmutz J."/>
            <person name="Hayes R."/>
            <person name="Myburg A."/>
            <person name="Tuskan G."/>
            <person name="Grattapaglia D."/>
            <person name="Rokhsar D.S."/>
        </authorList>
    </citation>
    <scope>NUCLEOTIDE SEQUENCE</scope>
    <source>
        <tissue evidence="4">Leaf extractions</tissue>
    </source>
</reference>
<dbReference type="InterPro" id="IPR052035">
    <property type="entry name" value="ZnF_BED_domain_contain"/>
</dbReference>
<dbReference type="Gramene" id="KCW47185">
    <property type="protein sequence ID" value="KCW47185"/>
    <property type="gene ID" value="EUGRSUZ_K00995"/>
</dbReference>
<dbReference type="SUPFAM" id="SSF53098">
    <property type="entry name" value="Ribonuclease H-like"/>
    <property type="match status" value="1"/>
</dbReference>
<dbReference type="AlphaFoldDB" id="A0A059A1G3"/>
<accession>A0A059A1G3</accession>
<dbReference type="InterPro" id="IPR025525">
    <property type="entry name" value="hAT-like_transposase_RNase-H"/>
</dbReference>
<dbReference type="GO" id="GO:0046983">
    <property type="term" value="F:protein dimerization activity"/>
    <property type="evidence" value="ECO:0007669"/>
    <property type="project" value="InterPro"/>
</dbReference>
<proteinExistence type="predicted"/>
<dbReference type="PANTHER" id="PTHR46481">
    <property type="entry name" value="ZINC FINGER BED DOMAIN-CONTAINING PROTEIN 4"/>
    <property type="match status" value="1"/>
</dbReference>
<dbReference type="InterPro" id="IPR008906">
    <property type="entry name" value="HATC_C_dom"/>
</dbReference>
<dbReference type="Pfam" id="PF14372">
    <property type="entry name" value="hAT-like_RNase-H"/>
    <property type="match status" value="1"/>
</dbReference>
<protein>
    <recommendedName>
        <fullName evidence="5">hAT-like transposase RNase-H fold domain-containing protein</fullName>
    </recommendedName>
</protein>
<dbReference type="Pfam" id="PF05699">
    <property type="entry name" value="Dimer_Tnp_hAT"/>
    <property type="match status" value="1"/>
</dbReference>
<dbReference type="PANTHER" id="PTHR46481:SF6">
    <property type="entry name" value="ZINC FINGER BED DOMAIN-CONTAINING PROTEIN RICESLEEPER 2-LIKE"/>
    <property type="match status" value="1"/>
</dbReference>
<dbReference type="GO" id="GO:0005634">
    <property type="term" value="C:nucleus"/>
    <property type="evidence" value="ECO:0007669"/>
    <property type="project" value="UniProtKB-SubCell"/>
</dbReference>
<organism evidence="4">
    <name type="scientific">Eucalyptus grandis</name>
    <name type="common">Flooded gum</name>
    <dbReference type="NCBI Taxonomy" id="71139"/>
    <lineage>
        <taxon>Eukaryota</taxon>
        <taxon>Viridiplantae</taxon>
        <taxon>Streptophyta</taxon>
        <taxon>Embryophyta</taxon>
        <taxon>Tracheophyta</taxon>
        <taxon>Spermatophyta</taxon>
        <taxon>Magnoliopsida</taxon>
        <taxon>eudicotyledons</taxon>
        <taxon>Gunneridae</taxon>
        <taxon>Pentapetalae</taxon>
        <taxon>rosids</taxon>
        <taxon>malvids</taxon>
        <taxon>Myrtales</taxon>
        <taxon>Myrtaceae</taxon>
        <taxon>Myrtoideae</taxon>
        <taxon>Eucalypteae</taxon>
        <taxon>Eucalyptus</taxon>
    </lineage>
</organism>
<evidence type="ECO:0008006" key="5">
    <source>
        <dbReference type="Google" id="ProtNLM"/>
    </source>
</evidence>
<dbReference type="GO" id="GO:0003677">
    <property type="term" value="F:DNA binding"/>
    <property type="evidence" value="ECO:0007669"/>
    <property type="project" value="UniProtKB-KW"/>
</dbReference>
<evidence type="ECO:0000259" key="2">
    <source>
        <dbReference type="Pfam" id="PF05699"/>
    </source>
</evidence>
<dbReference type="EMBL" id="KK198763">
    <property type="protein sequence ID" value="KCW47185.1"/>
    <property type="molecule type" value="Genomic_DNA"/>
</dbReference>
<name>A0A059A1G3_EUCGR</name>
<dbReference type="InterPro" id="IPR012337">
    <property type="entry name" value="RNaseH-like_sf"/>
</dbReference>
<feature type="domain" description="hAT-like transposase RNase-H fold" evidence="3">
    <location>
        <begin position="178"/>
        <end position="267"/>
    </location>
</feature>